<proteinExistence type="predicted"/>
<keyword evidence="1" id="KW-0456">Lyase</keyword>
<accession>A0A415NEF2</accession>
<evidence type="ECO:0000313" key="5">
    <source>
        <dbReference type="EMBL" id="RHN07932.1"/>
    </source>
</evidence>
<dbReference type="Proteomes" id="UP000285013">
    <property type="component" value="Unassembled WGS sequence"/>
</dbReference>
<dbReference type="Gene3D" id="3.40.50.720">
    <property type="entry name" value="NAD(P)-binding Rossmann-like Domain"/>
    <property type="match status" value="1"/>
</dbReference>
<dbReference type="PANTHER" id="PTHR43715:SF1">
    <property type="entry name" value="GDP-MANNOSE 4,6 DEHYDRATASE"/>
    <property type="match status" value="1"/>
</dbReference>
<dbReference type="InterPro" id="IPR016040">
    <property type="entry name" value="NAD(P)-bd_dom"/>
</dbReference>
<dbReference type="Gene3D" id="3.90.25.10">
    <property type="entry name" value="UDP-galactose 4-epimerase, domain 1"/>
    <property type="match status" value="1"/>
</dbReference>
<evidence type="ECO:0000313" key="3">
    <source>
        <dbReference type="EMBL" id="RGT53137.1"/>
    </source>
</evidence>
<evidence type="ECO:0000313" key="6">
    <source>
        <dbReference type="Proteomes" id="UP000284772"/>
    </source>
</evidence>
<evidence type="ECO:0000313" key="8">
    <source>
        <dbReference type="Proteomes" id="UP000286003"/>
    </source>
</evidence>
<dbReference type="InterPro" id="IPR006368">
    <property type="entry name" value="GDP_Man_deHydtase"/>
</dbReference>
<dbReference type="EMBL" id="QRWT01000007">
    <property type="protein sequence ID" value="RGT53137.1"/>
    <property type="molecule type" value="Genomic_DNA"/>
</dbReference>
<gene>
    <name evidence="3" type="ORF">DWX27_09230</name>
    <name evidence="5" type="ORF">DWZ32_07645</name>
    <name evidence="4" type="ORF">DWZ95_03265</name>
</gene>
<comment type="caution">
    <text evidence="4">The sequence shown here is derived from an EMBL/GenBank/DDBJ whole genome shotgun (WGS) entry which is preliminary data.</text>
</comment>
<evidence type="ECO:0000259" key="2">
    <source>
        <dbReference type="Pfam" id="PF16363"/>
    </source>
</evidence>
<dbReference type="EMBL" id="QRPE01000002">
    <property type="protein sequence ID" value="RHL95851.1"/>
    <property type="molecule type" value="Genomic_DNA"/>
</dbReference>
<sequence>MWLILQHDTSQEFVIVTSEMHIIRKLVTLAFYKVVLNFAGKVKGNEKSFDLKTGNVLVEVNPKYFRLCEVGQLLNDSTKHRLLLGWNSTKASFHELVRIMVEHDMSFVKKIE</sequence>
<dbReference type="GO" id="GO:0042351">
    <property type="term" value="P:'de novo' GDP-L-fucose biosynthetic process"/>
    <property type="evidence" value="ECO:0007669"/>
    <property type="project" value="TreeGrafter"/>
</dbReference>
<name>A0A415NEF2_9BACE</name>
<evidence type="ECO:0000313" key="7">
    <source>
        <dbReference type="Proteomes" id="UP000285013"/>
    </source>
</evidence>
<dbReference type="Proteomes" id="UP000286003">
    <property type="component" value="Unassembled WGS sequence"/>
</dbReference>
<protein>
    <recommendedName>
        <fullName evidence="2">NAD(P)-binding domain-containing protein</fullName>
    </recommendedName>
</protein>
<dbReference type="Pfam" id="PF16363">
    <property type="entry name" value="GDP_Man_Dehyd"/>
    <property type="match status" value="1"/>
</dbReference>
<dbReference type="EMBL" id="QRQM01000007">
    <property type="protein sequence ID" value="RHN07932.1"/>
    <property type="molecule type" value="Genomic_DNA"/>
</dbReference>
<dbReference type="PANTHER" id="PTHR43715">
    <property type="entry name" value="GDP-MANNOSE 4,6-DEHYDRATASE"/>
    <property type="match status" value="1"/>
</dbReference>
<dbReference type="GO" id="GO:0008446">
    <property type="term" value="F:GDP-mannose 4,6-dehydratase activity"/>
    <property type="evidence" value="ECO:0007669"/>
    <property type="project" value="InterPro"/>
</dbReference>
<dbReference type="AlphaFoldDB" id="A0A415NEF2"/>
<evidence type="ECO:0000313" key="4">
    <source>
        <dbReference type="EMBL" id="RHL95851.1"/>
    </source>
</evidence>
<organism evidence="4 7">
    <name type="scientific">Bacteroides intestinalis</name>
    <dbReference type="NCBI Taxonomy" id="329854"/>
    <lineage>
        <taxon>Bacteria</taxon>
        <taxon>Pseudomonadati</taxon>
        <taxon>Bacteroidota</taxon>
        <taxon>Bacteroidia</taxon>
        <taxon>Bacteroidales</taxon>
        <taxon>Bacteroidaceae</taxon>
        <taxon>Bacteroides</taxon>
    </lineage>
</organism>
<reference evidence="6 7" key="1">
    <citation type="submission" date="2018-08" db="EMBL/GenBank/DDBJ databases">
        <title>A genome reference for cultivated species of the human gut microbiota.</title>
        <authorList>
            <person name="Zou Y."/>
            <person name="Xue W."/>
            <person name="Luo G."/>
        </authorList>
    </citation>
    <scope>NUCLEOTIDE SEQUENCE [LARGE SCALE GENOMIC DNA]</scope>
    <source>
        <strain evidence="3 6">AF19-10AC</strain>
        <strain evidence="5 8">AF31-23</strain>
        <strain evidence="4 7">AF36-16BH</strain>
    </source>
</reference>
<dbReference type="Proteomes" id="UP000284772">
    <property type="component" value="Unassembled WGS sequence"/>
</dbReference>
<evidence type="ECO:0000256" key="1">
    <source>
        <dbReference type="ARBA" id="ARBA00023239"/>
    </source>
</evidence>
<feature type="domain" description="NAD(P)-binding" evidence="2">
    <location>
        <begin position="1"/>
        <end position="100"/>
    </location>
</feature>